<evidence type="ECO:0000313" key="19">
    <source>
        <dbReference type="Proteomes" id="UP000734823"/>
    </source>
</evidence>
<evidence type="ECO:0000313" key="18">
    <source>
        <dbReference type="EMBL" id="MBC6446557.1"/>
    </source>
</evidence>
<evidence type="ECO:0000256" key="4">
    <source>
        <dbReference type="ARBA" id="ARBA00010136"/>
    </source>
</evidence>
<dbReference type="PANTHER" id="PTHR45726">
    <property type="entry name" value="LEUKOTRIENE A-4 HYDROLASE"/>
    <property type="match status" value="1"/>
</dbReference>
<evidence type="ECO:0000259" key="17">
    <source>
        <dbReference type="Pfam" id="PF17900"/>
    </source>
</evidence>
<organism evidence="18 19">
    <name type="scientific">Actinokineospora xionganensis</name>
    <dbReference type="NCBI Taxonomy" id="2684470"/>
    <lineage>
        <taxon>Bacteria</taxon>
        <taxon>Bacillati</taxon>
        <taxon>Actinomycetota</taxon>
        <taxon>Actinomycetes</taxon>
        <taxon>Pseudonocardiales</taxon>
        <taxon>Pseudonocardiaceae</taxon>
        <taxon>Actinokineospora</taxon>
    </lineage>
</organism>
<comment type="subcellular location">
    <subcellularLocation>
        <location evidence="3">Cytoplasm</location>
    </subcellularLocation>
</comment>
<dbReference type="RefSeq" id="WP_187218576.1">
    <property type="nucleotide sequence ID" value="NZ_JABVED010000002.1"/>
</dbReference>
<protein>
    <recommendedName>
        <fullName evidence="6">Aminopeptidase N</fullName>
        <ecNumber evidence="5">3.4.11.2</ecNumber>
    </recommendedName>
    <alternativeName>
        <fullName evidence="13">Alanine aminopeptidase</fullName>
    </alternativeName>
    <alternativeName>
        <fullName evidence="14">Lysyl aminopeptidase</fullName>
    </alternativeName>
</protein>
<keyword evidence="19" id="KW-1185">Reference proteome</keyword>
<evidence type="ECO:0000256" key="7">
    <source>
        <dbReference type="ARBA" id="ARBA00022490"/>
    </source>
</evidence>
<dbReference type="Gene3D" id="1.10.390.10">
    <property type="entry name" value="Neutral Protease Domain 2"/>
    <property type="match status" value="1"/>
</dbReference>
<evidence type="ECO:0000259" key="16">
    <source>
        <dbReference type="Pfam" id="PF01433"/>
    </source>
</evidence>
<keyword evidence="10" id="KW-0378">Hydrolase</keyword>
<evidence type="ECO:0000256" key="12">
    <source>
        <dbReference type="ARBA" id="ARBA00023049"/>
    </source>
</evidence>
<dbReference type="SUPFAM" id="SSF63737">
    <property type="entry name" value="Leukotriene A4 hydrolase N-terminal domain"/>
    <property type="match status" value="1"/>
</dbReference>
<feature type="domain" description="Peptidase M1 membrane alanine aminopeptidase" evidence="16">
    <location>
        <begin position="238"/>
        <end position="428"/>
    </location>
</feature>
<dbReference type="CDD" id="cd09603">
    <property type="entry name" value="M1_APN_like"/>
    <property type="match status" value="1"/>
</dbReference>
<sequence>MSAKADAGEPGATTSADAYLPQHGNGGYRVTHYDLELDYRVGPGRLDGLARLTLAPTHALSRFSLDFGKLRVTKVTVGGKAARYAQRGSKLHVTPARPLPAVSPVLVEVRYVGSPEPVATVWGELGWDYLDDGVIVASQPIGSPSWFPCNDHPSDKATYRIAVTVASPYQVVANGVLESRRTSASTTTWVYRLAQPTSAYLISVQIGRYALSEAGTVHAAVPARLVVPFQHDFGRQPKMLAEFDAMFGPYPFDRYGVVIVDAELDAPVEAQALSIFGSNHVDGRRGSENLVAHELAHQWFGNSLTVAEWRHIWLNEGFATYAEWLWSEVSGGDSADAHARRSWRETVVQPQDLRLADPGAQRIFDDRVYSRGAMTLHALRLRLGDSAFFALLREWTSTHEHGVVTTEAFTTMAQRHTPWPLTELFARWLFDTILPPLPTK</sequence>
<dbReference type="PRINTS" id="PR00756">
    <property type="entry name" value="ALADIPTASE"/>
</dbReference>
<feature type="domain" description="Aminopeptidase N-like N-terminal" evidence="17">
    <location>
        <begin position="31"/>
        <end position="201"/>
    </location>
</feature>
<feature type="region of interest" description="Disordered" evidence="15">
    <location>
        <begin position="1"/>
        <end position="21"/>
    </location>
</feature>
<accession>A0ABR7L2I0</accession>
<keyword evidence="12" id="KW-0482">Metalloprotease</keyword>
<dbReference type="InterPro" id="IPR001930">
    <property type="entry name" value="Peptidase_M1"/>
</dbReference>
<evidence type="ECO:0000256" key="2">
    <source>
        <dbReference type="ARBA" id="ARBA00001947"/>
    </source>
</evidence>
<evidence type="ECO:0000256" key="11">
    <source>
        <dbReference type="ARBA" id="ARBA00022833"/>
    </source>
</evidence>
<evidence type="ECO:0000256" key="5">
    <source>
        <dbReference type="ARBA" id="ARBA00012564"/>
    </source>
</evidence>
<comment type="similarity">
    <text evidence="4">Belongs to the peptidase M1 family.</text>
</comment>
<evidence type="ECO:0000256" key="10">
    <source>
        <dbReference type="ARBA" id="ARBA00022801"/>
    </source>
</evidence>
<dbReference type="EC" id="3.4.11.2" evidence="5"/>
<keyword evidence="8" id="KW-0645">Protease</keyword>
<evidence type="ECO:0000256" key="14">
    <source>
        <dbReference type="ARBA" id="ARBA00031533"/>
    </source>
</evidence>
<evidence type="ECO:0000256" key="1">
    <source>
        <dbReference type="ARBA" id="ARBA00000098"/>
    </source>
</evidence>
<keyword evidence="11" id="KW-0862">Zinc</keyword>
<evidence type="ECO:0000256" key="3">
    <source>
        <dbReference type="ARBA" id="ARBA00004496"/>
    </source>
</evidence>
<dbReference type="Pfam" id="PF17900">
    <property type="entry name" value="Peptidase_M1_N"/>
    <property type="match status" value="1"/>
</dbReference>
<keyword evidence="9" id="KW-0479">Metal-binding</keyword>
<dbReference type="Gene3D" id="2.60.40.1730">
    <property type="entry name" value="tricorn interacting facor f3 domain"/>
    <property type="match status" value="1"/>
</dbReference>
<reference evidence="18 19" key="1">
    <citation type="submission" date="2020-06" db="EMBL/GenBank/DDBJ databases">
        <title>Actinokineospora xiongansis sp. nov., isolated from soil of Baiyangdian.</title>
        <authorList>
            <person name="Zhang X."/>
        </authorList>
    </citation>
    <scope>NUCLEOTIDE SEQUENCE [LARGE SCALE GENOMIC DNA]</scope>
    <source>
        <strain evidence="18 19">HBU206404</strain>
    </source>
</reference>
<dbReference type="SUPFAM" id="SSF55486">
    <property type="entry name" value="Metalloproteases ('zincins'), catalytic domain"/>
    <property type="match status" value="1"/>
</dbReference>
<proteinExistence type="inferred from homology"/>
<dbReference type="Proteomes" id="UP000734823">
    <property type="component" value="Unassembled WGS sequence"/>
</dbReference>
<gene>
    <name evidence="18" type="ORF">GPZ80_05125</name>
</gene>
<evidence type="ECO:0000256" key="9">
    <source>
        <dbReference type="ARBA" id="ARBA00022723"/>
    </source>
</evidence>
<dbReference type="EMBL" id="JABVED010000002">
    <property type="protein sequence ID" value="MBC6446557.1"/>
    <property type="molecule type" value="Genomic_DNA"/>
</dbReference>
<comment type="caution">
    <text evidence="18">The sequence shown here is derived from an EMBL/GenBank/DDBJ whole genome shotgun (WGS) entry which is preliminary data.</text>
</comment>
<keyword evidence="7" id="KW-0963">Cytoplasm</keyword>
<dbReference type="InterPro" id="IPR027268">
    <property type="entry name" value="Peptidase_M4/M1_CTD_sf"/>
</dbReference>
<dbReference type="InterPro" id="IPR042097">
    <property type="entry name" value="Aminopeptidase_N-like_N_sf"/>
</dbReference>
<dbReference type="InterPro" id="IPR014782">
    <property type="entry name" value="Peptidase_M1_dom"/>
</dbReference>
<dbReference type="InterPro" id="IPR045357">
    <property type="entry name" value="Aminopeptidase_N-like_N"/>
</dbReference>
<dbReference type="PANTHER" id="PTHR45726:SF3">
    <property type="entry name" value="LEUKOTRIENE A-4 HYDROLASE"/>
    <property type="match status" value="1"/>
</dbReference>
<evidence type="ECO:0000256" key="8">
    <source>
        <dbReference type="ARBA" id="ARBA00022670"/>
    </source>
</evidence>
<name>A0ABR7L2I0_9PSEU</name>
<evidence type="ECO:0000256" key="6">
    <source>
        <dbReference type="ARBA" id="ARBA00015611"/>
    </source>
</evidence>
<dbReference type="Pfam" id="PF01433">
    <property type="entry name" value="Peptidase_M1"/>
    <property type="match status" value="1"/>
</dbReference>
<comment type="cofactor">
    <cofactor evidence="2">
        <name>Zn(2+)</name>
        <dbReference type="ChEBI" id="CHEBI:29105"/>
    </cofactor>
</comment>
<comment type="catalytic activity">
    <reaction evidence="1">
        <text>Release of an N-terminal amino acid, Xaa-|-Yaa- from a peptide, amide or arylamide. Xaa is preferably Ala, but may be most amino acids including Pro (slow action). When a terminal hydrophobic residue is followed by a prolyl residue, the two may be released as an intact Xaa-Pro dipeptide.</text>
        <dbReference type="EC" id="3.4.11.2"/>
    </reaction>
</comment>
<evidence type="ECO:0000256" key="15">
    <source>
        <dbReference type="SAM" id="MobiDB-lite"/>
    </source>
</evidence>
<evidence type="ECO:0000256" key="13">
    <source>
        <dbReference type="ARBA" id="ARBA00029811"/>
    </source>
</evidence>
<dbReference type="InterPro" id="IPR034015">
    <property type="entry name" value="M1_LTA4H"/>
</dbReference>